<dbReference type="InterPro" id="IPR007111">
    <property type="entry name" value="NACHT_NTPase"/>
</dbReference>
<dbReference type="EMBL" id="LR786706">
    <property type="protein sequence ID" value="CAB3262551.1"/>
    <property type="molecule type" value="mRNA"/>
</dbReference>
<name>A0A6F9DHV5_9ASCI</name>
<organism evidence="5">
    <name type="scientific">Phallusia mammillata</name>
    <dbReference type="NCBI Taxonomy" id="59560"/>
    <lineage>
        <taxon>Eukaryota</taxon>
        <taxon>Metazoa</taxon>
        <taxon>Chordata</taxon>
        <taxon>Tunicata</taxon>
        <taxon>Ascidiacea</taxon>
        <taxon>Phlebobranchia</taxon>
        <taxon>Ascidiidae</taxon>
        <taxon>Phallusia</taxon>
    </lineage>
</organism>
<dbReference type="InterPro" id="IPR027417">
    <property type="entry name" value="P-loop_NTPase"/>
</dbReference>
<evidence type="ECO:0000256" key="1">
    <source>
        <dbReference type="ARBA" id="ARBA00004496"/>
    </source>
</evidence>
<evidence type="ECO:0000259" key="4">
    <source>
        <dbReference type="Pfam" id="PF05729"/>
    </source>
</evidence>
<dbReference type="InterPro" id="IPR050637">
    <property type="entry name" value="NLRP_innate_immun_reg"/>
</dbReference>
<evidence type="ECO:0000313" key="5">
    <source>
        <dbReference type="EMBL" id="CAB3262551.1"/>
    </source>
</evidence>
<keyword evidence="3" id="KW-0677">Repeat</keyword>
<keyword evidence="2" id="KW-0963">Cytoplasm</keyword>
<dbReference type="Gene3D" id="3.40.50.300">
    <property type="entry name" value="P-loop containing nucleotide triphosphate hydrolases"/>
    <property type="match status" value="1"/>
</dbReference>
<dbReference type="GO" id="GO:0005737">
    <property type="term" value="C:cytoplasm"/>
    <property type="evidence" value="ECO:0007669"/>
    <property type="project" value="UniProtKB-SubCell"/>
</dbReference>
<dbReference type="Pfam" id="PF05729">
    <property type="entry name" value="NACHT"/>
    <property type="match status" value="1"/>
</dbReference>
<dbReference type="SUPFAM" id="SSF52540">
    <property type="entry name" value="P-loop containing nucleoside triphosphate hydrolases"/>
    <property type="match status" value="1"/>
</dbReference>
<gene>
    <name evidence="5" type="primary">LOC100180322-002</name>
</gene>
<protein>
    <submittedName>
        <fullName evidence="5">Uncharacterized protein LOC100180322</fullName>
    </submittedName>
</protein>
<dbReference type="AlphaFoldDB" id="A0A6F9DHV5"/>
<feature type="domain" description="NACHT" evidence="4">
    <location>
        <begin position="86"/>
        <end position="245"/>
    </location>
</feature>
<proteinExistence type="evidence at transcript level"/>
<sequence length="317" mass="36295">MNGRDNGIAVYHTTSENLISKVFGQVLPNDPEITFDLFPRPIAGPRLGEEVINEFYKIEDMHFDRGEEMKVIQQDNAINKHTNGLALIGEAGIGKTQMVKTVIKKIVNRQFLPKSKCVFFLKMNEIDFTQKDAFTKFILTFSPIVPMRRDMKPHDLEELKQGEGCVVVIDGLDAANTDSFKRINDDVPTSFNDTTPDVHVKNLLMGRVFPAATKILTCRRREFFELAPRYRLPFILTCRGLSYNLGYTAICKLAKSTQREMRFVMTFFEDRPEIRRICQIPFLCMATVRLLKHDMRNTTNNKNGESIFLPTIDSGIT</sequence>
<reference evidence="5" key="1">
    <citation type="submission" date="2020-04" db="EMBL/GenBank/DDBJ databases">
        <authorList>
            <person name="Neveu A P."/>
        </authorList>
    </citation>
    <scope>NUCLEOTIDE SEQUENCE</scope>
    <source>
        <tissue evidence="5">Whole embryo</tissue>
    </source>
</reference>
<comment type="subcellular location">
    <subcellularLocation>
        <location evidence="1">Cytoplasm</location>
    </subcellularLocation>
</comment>
<dbReference type="PANTHER" id="PTHR45690:SF19">
    <property type="entry name" value="NACHT, LRR AND PYD DOMAINS-CONTAINING PROTEIN 3"/>
    <property type="match status" value="1"/>
</dbReference>
<dbReference type="PANTHER" id="PTHR45690">
    <property type="entry name" value="NACHT, LRR AND PYD DOMAINS-CONTAINING PROTEIN 12"/>
    <property type="match status" value="1"/>
</dbReference>
<evidence type="ECO:0000256" key="2">
    <source>
        <dbReference type="ARBA" id="ARBA00022490"/>
    </source>
</evidence>
<accession>A0A6F9DHV5</accession>
<evidence type="ECO:0000256" key="3">
    <source>
        <dbReference type="ARBA" id="ARBA00022737"/>
    </source>
</evidence>